<sequence>MTTDALKSAASLTLVSRSRHIPPQLHRCRRHRRPAARFQTRPGPQNTSFPISAHPPPQTHLAALIEPTILLPSQFVCKITAQLVDFDRHVRVCGRMLATASLRMRRMVAAFPLGGRSERDGGESSGGGGGGVAVLIELFGVQVLFVIVVMRGWRELVILVRVARGDILKCNSRSLPVPLPPLPHRSPHRSPPNPPPPALPASSNPAPPSTVRLPLPPPPPPPQTRNRSRFHAPASEPHTSEPPPSQSPQHLRRSHPRTLPASPARARGRWSCHPPARAVAAPPPRRSRLRPPPPHSRPPRSRRLSPRRCRRGRVRPESLGSGAAKRHAHDSPGAWSPRWRPSRGGEGRGGYAVGGWVGSGEINEIAWNGSVRGLRANRLKNAYQWGENGDVGNPVIAQIEVFEVREVGIGKGLEAVRNLVIGKGELRCVKDQVQGGASWPNNYRVRTDSPRLDHARAKCRFPTQTTSKLIPLKTSPPDATGTRRASSQTP</sequence>
<evidence type="ECO:0000313" key="2">
    <source>
        <dbReference type="EMBL" id="RUS30351.1"/>
    </source>
</evidence>
<feature type="compositionally biased region" description="Pro residues" evidence="1">
    <location>
        <begin position="177"/>
        <end position="199"/>
    </location>
</feature>
<feature type="compositionally biased region" description="Basic residues" evidence="1">
    <location>
        <begin position="297"/>
        <end position="313"/>
    </location>
</feature>
<feature type="region of interest" description="Disordered" evidence="1">
    <location>
        <begin position="30"/>
        <end position="50"/>
    </location>
</feature>
<dbReference type="Proteomes" id="UP000274822">
    <property type="component" value="Unassembled WGS sequence"/>
</dbReference>
<proteinExistence type="predicted"/>
<dbReference type="AlphaFoldDB" id="A0A433QKP2"/>
<feature type="compositionally biased region" description="Pro residues" evidence="1">
    <location>
        <begin position="214"/>
        <end position="223"/>
    </location>
</feature>
<dbReference type="EMBL" id="RBNJ01003983">
    <property type="protein sequence ID" value="RUS30351.1"/>
    <property type="molecule type" value="Genomic_DNA"/>
</dbReference>
<feature type="region of interest" description="Disordered" evidence="1">
    <location>
        <begin position="173"/>
        <end position="347"/>
    </location>
</feature>
<keyword evidence="3" id="KW-1185">Reference proteome</keyword>
<organism evidence="2 3">
    <name type="scientific">Jimgerdemannia flammicorona</name>
    <dbReference type="NCBI Taxonomy" id="994334"/>
    <lineage>
        <taxon>Eukaryota</taxon>
        <taxon>Fungi</taxon>
        <taxon>Fungi incertae sedis</taxon>
        <taxon>Mucoromycota</taxon>
        <taxon>Mucoromycotina</taxon>
        <taxon>Endogonomycetes</taxon>
        <taxon>Endogonales</taxon>
        <taxon>Endogonaceae</taxon>
        <taxon>Jimgerdemannia</taxon>
    </lineage>
</organism>
<name>A0A433QKP2_9FUNG</name>
<comment type="caution">
    <text evidence="2">The sequence shown here is derived from an EMBL/GenBank/DDBJ whole genome shotgun (WGS) entry which is preliminary data.</text>
</comment>
<gene>
    <name evidence="2" type="ORF">BC938DRAFT_479503</name>
</gene>
<evidence type="ECO:0000256" key="1">
    <source>
        <dbReference type="SAM" id="MobiDB-lite"/>
    </source>
</evidence>
<reference evidence="2 3" key="1">
    <citation type="journal article" date="2018" name="New Phytol.">
        <title>Phylogenomics of Endogonaceae and evolution of mycorrhizas within Mucoromycota.</title>
        <authorList>
            <person name="Chang Y."/>
            <person name="Desiro A."/>
            <person name="Na H."/>
            <person name="Sandor L."/>
            <person name="Lipzen A."/>
            <person name="Clum A."/>
            <person name="Barry K."/>
            <person name="Grigoriev I.V."/>
            <person name="Martin F.M."/>
            <person name="Stajich J.E."/>
            <person name="Smith M.E."/>
            <person name="Bonito G."/>
            <person name="Spatafora J.W."/>
        </authorList>
    </citation>
    <scope>NUCLEOTIDE SEQUENCE [LARGE SCALE GENOMIC DNA]</scope>
    <source>
        <strain evidence="2 3">AD002</strain>
    </source>
</reference>
<feature type="compositionally biased region" description="Low complexity" evidence="1">
    <location>
        <begin position="200"/>
        <end position="213"/>
    </location>
</feature>
<feature type="region of interest" description="Disordered" evidence="1">
    <location>
        <begin position="463"/>
        <end position="490"/>
    </location>
</feature>
<evidence type="ECO:0000313" key="3">
    <source>
        <dbReference type="Proteomes" id="UP000274822"/>
    </source>
</evidence>
<accession>A0A433QKP2</accession>
<protein>
    <submittedName>
        <fullName evidence="2">Uncharacterized protein</fullName>
    </submittedName>
</protein>